<keyword evidence="1" id="KW-0812">Transmembrane</keyword>
<dbReference type="InterPro" id="IPR000415">
    <property type="entry name" value="Nitroreductase-like"/>
</dbReference>
<dbReference type="AlphaFoldDB" id="A0A975G1D2"/>
<keyword evidence="1" id="KW-1133">Transmembrane helix</keyword>
<dbReference type="Gene3D" id="3.40.109.10">
    <property type="entry name" value="NADH Oxidase"/>
    <property type="match status" value="1"/>
</dbReference>
<dbReference type="EMBL" id="CP073078">
    <property type="protein sequence ID" value="QUD89323.1"/>
    <property type="molecule type" value="Genomic_DNA"/>
</dbReference>
<dbReference type="SUPFAM" id="SSF55469">
    <property type="entry name" value="FMN-dependent nitroreductase-like"/>
    <property type="match status" value="1"/>
</dbReference>
<dbReference type="Proteomes" id="UP000676409">
    <property type="component" value="Chromosome"/>
</dbReference>
<organism evidence="3 4">
    <name type="scientific">Phenylobacterium montanum</name>
    <dbReference type="NCBI Taxonomy" id="2823693"/>
    <lineage>
        <taxon>Bacteria</taxon>
        <taxon>Pseudomonadati</taxon>
        <taxon>Pseudomonadota</taxon>
        <taxon>Alphaproteobacteria</taxon>
        <taxon>Caulobacterales</taxon>
        <taxon>Caulobacteraceae</taxon>
        <taxon>Phenylobacterium</taxon>
    </lineage>
</organism>
<dbReference type="InterPro" id="IPR029479">
    <property type="entry name" value="Nitroreductase"/>
</dbReference>
<keyword evidence="4" id="KW-1185">Reference proteome</keyword>
<feature type="transmembrane region" description="Helical" evidence="1">
    <location>
        <begin position="91"/>
        <end position="111"/>
    </location>
</feature>
<protein>
    <submittedName>
        <fullName evidence="3">Nitroreductase family protein</fullName>
    </submittedName>
</protein>
<evidence type="ECO:0000313" key="4">
    <source>
        <dbReference type="Proteomes" id="UP000676409"/>
    </source>
</evidence>
<dbReference type="GO" id="GO:0016491">
    <property type="term" value="F:oxidoreductase activity"/>
    <property type="evidence" value="ECO:0007669"/>
    <property type="project" value="InterPro"/>
</dbReference>
<feature type="transmembrane region" description="Helical" evidence="1">
    <location>
        <begin position="123"/>
        <end position="143"/>
    </location>
</feature>
<accession>A0A975G1D2</accession>
<keyword evidence="1" id="KW-0472">Membrane</keyword>
<evidence type="ECO:0000259" key="2">
    <source>
        <dbReference type="Pfam" id="PF00881"/>
    </source>
</evidence>
<name>A0A975G1D2_9CAUL</name>
<evidence type="ECO:0000256" key="1">
    <source>
        <dbReference type="SAM" id="Phobius"/>
    </source>
</evidence>
<dbReference type="PANTHER" id="PTHR23026:SF123">
    <property type="entry name" value="NAD(P)H NITROREDUCTASE RV3131-RELATED"/>
    <property type="match status" value="1"/>
</dbReference>
<evidence type="ECO:0000313" key="3">
    <source>
        <dbReference type="EMBL" id="QUD89323.1"/>
    </source>
</evidence>
<dbReference type="KEGG" id="caul:KCG34_05435"/>
<sequence length="187" mass="20276">MDFAQTLHSRRSVRSYRQEPIAEPVLRALVDAAIQAPSAVNEQPWLFSIVRSKSLLEKISAKAKAHLMETRMGDAAADRFRAMLGDPGFNIFYDAPVLIVISSATSGGWAVENCALAAENLMLAAYAAGLGACWIGFAQHWLASDEGKAALRLPSGCQPVAPIIVGHPQSQPPPVPRKEPEIFWLDD</sequence>
<dbReference type="Pfam" id="PF00881">
    <property type="entry name" value="Nitroreductase"/>
    <property type="match status" value="1"/>
</dbReference>
<proteinExistence type="predicted"/>
<dbReference type="PANTHER" id="PTHR23026">
    <property type="entry name" value="NADPH NITROREDUCTASE"/>
    <property type="match status" value="1"/>
</dbReference>
<dbReference type="InterPro" id="IPR050627">
    <property type="entry name" value="Nitroreductase/BluB"/>
</dbReference>
<reference evidence="3" key="1">
    <citation type="submission" date="2021-04" db="EMBL/GenBank/DDBJ databases">
        <title>The complete genome sequence of Caulobacter sp. S6.</title>
        <authorList>
            <person name="Tang Y."/>
            <person name="Ouyang W."/>
            <person name="Liu Q."/>
            <person name="Huang B."/>
            <person name="Guo Z."/>
            <person name="Lei P."/>
        </authorList>
    </citation>
    <scope>NUCLEOTIDE SEQUENCE</scope>
    <source>
        <strain evidence="3">S6</strain>
    </source>
</reference>
<gene>
    <name evidence="3" type="ORF">KCG34_05435</name>
</gene>
<dbReference type="RefSeq" id="WP_211939375.1">
    <property type="nucleotide sequence ID" value="NZ_CP073078.1"/>
</dbReference>
<feature type="domain" description="Nitroreductase" evidence="2">
    <location>
        <begin position="9"/>
        <end position="167"/>
    </location>
</feature>